<dbReference type="AlphaFoldDB" id="A0AAN5DE90"/>
<dbReference type="EMBL" id="BTRK01000006">
    <property type="protein sequence ID" value="GMR61055.1"/>
    <property type="molecule type" value="Genomic_DNA"/>
</dbReference>
<protein>
    <submittedName>
        <fullName evidence="2">Uncharacterized protein</fullName>
    </submittedName>
</protein>
<accession>A0AAN5DE90</accession>
<comment type="caution">
    <text evidence="2">The sequence shown here is derived from an EMBL/GenBank/DDBJ whole genome shotgun (WGS) entry which is preliminary data.</text>
</comment>
<dbReference type="Proteomes" id="UP001328107">
    <property type="component" value="Unassembled WGS sequence"/>
</dbReference>
<name>A0AAN5DE90_9BILA</name>
<feature type="non-terminal residue" evidence="2">
    <location>
        <position position="183"/>
    </location>
</feature>
<evidence type="ECO:0000313" key="3">
    <source>
        <dbReference type="Proteomes" id="UP001328107"/>
    </source>
</evidence>
<feature type="region of interest" description="Disordered" evidence="1">
    <location>
        <begin position="1"/>
        <end position="69"/>
    </location>
</feature>
<keyword evidence="3" id="KW-1185">Reference proteome</keyword>
<feature type="compositionally biased region" description="Basic and acidic residues" evidence="1">
    <location>
        <begin position="40"/>
        <end position="50"/>
    </location>
</feature>
<proteinExistence type="predicted"/>
<feature type="compositionally biased region" description="Polar residues" evidence="1">
    <location>
        <begin position="30"/>
        <end position="39"/>
    </location>
</feature>
<feature type="non-terminal residue" evidence="2">
    <location>
        <position position="1"/>
    </location>
</feature>
<gene>
    <name evidence="2" type="ORF">PMAYCL1PPCAC_31250</name>
</gene>
<evidence type="ECO:0000256" key="1">
    <source>
        <dbReference type="SAM" id="MobiDB-lite"/>
    </source>
</evidence>
<sequence>RSPQKSCMPHQQNADNSSSDESFEVIASSDIGSRDNQSLDGRDPESKKSPDGNGDPPNEILAPELSSANEEQGLISDRVRQLISIVRKEGIVSRYMELIRQQHGSDSKKISDFQIPVREALECDPIFIALPERQIVMHIMQKFDEMSQDVQEPATQLCKTLAEKRVFGPRLMAKCVVAGPNHS</sequence>
<feature type="compositionally biased region" description="Polar residues" evidence="1">
    <location>
        <begin position="1"/>
        <end position="20"/>
    </location>
</feature>
<evidence type="ECO:0000313" key="2">
    <source>
        <dbReference type="EMBL" id="GMR61055.1"/>
    </source>
</evidence>
<organism evidence="2 3">
    <name type="scientific">Pristionchus mayeri</name>
    <dbReference type="NCBI Taxonomy" id="1317129"/>
    <lineage>
        <taxon>Eukaryota</taxon>
        <taxon>Metazoa</taxon>
        <taxon>Ecdysozoa</taxon>
        <taxon>Nematoda</taxon>
        <taxon>Chromadorea</taxon>
        <taxon>Rhabditida</taxon>
        <taxon>Rhabditina</taxon>
        <taxon>Diplogasteromorpha</taxon>
        <taxon>Diplogasteroidea</taxon>
        <taxon>Neodiplogasteridae</taxon>
        <taxon>Pristionchus</taxon>
    </lineage>
</organism>
<reference evidence="3" key="1">
    <citation type="submission" date="2022-10" db="EMBL/GenBank/DDBJ databases">
        <title>Genome assembly of Pristionchus species.</title>
        <authorList>
            <person name="Yoshida K."/>
            <person name="Sommer R.J."/>
        </authorList>
    </citation>
    <scope>NUCLEOTIDE SEQUENCE [LARGE SCALE GENOMIC DNA]</scope>
    <source>
        <strain evidence="3">RS5460</strain>
    </source>
</reference>